<reference evidence="3" key="2">
    <citation type="submission" date="2018-08" db="UniProtKB">
        <authorList>
            <consortium name="EnsemblPlants"/>
        </authorList>
    </citation>
    <scope>IDENTIFICATION</scope>
    <source>
        <strain evidence="3">Yugu1</strain>
    </source>
</reference>
<accession>K3YFE1</accession>
<dbReference type="Proteomes" id="UP000004995">
    <property type="component" value="Unassembled WGS sequence"/>
</dbReference>
<proteinExistence type="predicted"/>
<dbReference type="Gramene" id="KQK97019">
    <property type="protein sequence ID" value="KQK97019"/>
    <property type="gene ID" value="SETIT_012959mg"/>
</dbReference>
<dbReference type="EnsemblPlants" id="KQK97019">
    <property type="protein sequence ID" value="KQK97019"/>
    <property type="gene ID" value="SETIT_012959mg"/>
</dbReference>
<protein>
    <submittedName>
        <fullName evidence="3">Uncharacterized protein</fullName>
    </submittedName>
</protein>
<keyword evidence="2" id="KW-0732">Signal</keyword>
<dbReference type="EMBL" id="AGNK02004315">
    <property type="status" value="NOT_ANNOTATED_CDS"/>
    <property type="molecule type" value="Genomic_DNA"/>
</dbReference>
<feature type="compositionally biased region" description="Basic residues" evidence="1">
    <location>
        <begin position="71"/>
        <end position="84"/>
    </location>
</feature>
<reference evidence="4" key="1">
    <citation type="journal article" date="2012" name="Nat. Biotechnol.">
        <title>Reference genome sequence of the model plant Setaria.</title>
        <authorList>
            <person name="Bennetzen J.L."/>
            <person name="Schmutz J."/>
            <person name="Wang H."/>
            <person name="Percifield R."/>
            <person name="Hawkins J."/>
            <person name="Pontaroli A.C."/>
            <person name="Estep M."/>
            <person name="Feng L."/>
            <person name="Vaughn J.N."/>
            <person name="Grimwood J."/>
            <person name="Jenkins J."/>
            <person name="Barry K."/>
            <person name="Lindquist E."/>
            <person name="Hellsten U."/>
            <person name="Deshpande S."/>
            <person name="Wang X."/>
            <person name="Wu X."/>
            <person name="Mitros T."/>
            <person name="Triplett J."/>
            <person name="Yang X."/>
            <person name="Ye C.Y."/>
            <person name="Mauro-Herrera M."/>
            <person name="Wang L."/>
            <person name="Li P."/>
            <person name="Sharma M."/>
            <person name="Sharma R."/>
            <person name="Ronald P.C."/>
            <person name="Panaud O."/>
            <person name="Kellogg E.A."/>
            <person name="Brutnell T.P."/>
            <person name="Doust A.N."/>
            <person name="Tuskan G.A."/>
            <person name="Rokhsar D."/>
            <person name="Devos K.M."/>
        </authorList>
    </citation>
    <scope>NUCLEOTIDE SEQUENCE [LARGE SCALE GENOMIC DNA]</scope>
    <source>
        <strain evidence="4">cv. Yugu1</strain>
    </source>
</reference>
<keyword evidence="4" id="KW-1185">Reference proteome</keyword>
<sequence length="99" mass="10596">MAWKSLLFSGLNSLAVTALLSGNFQAVMFSPALVWRETASGAPMSCRADPSPRGKKASHMSCGSSADHHSSAARRRSGARRRPSCRLLPAWQQPVPTMG</sequence>
<name>K3YFE1_SETIT</name>
<dbReference type="AlphaFoldDB" id="K3YFE1"/>
<dbReference type="HOGENOM" id="CLU_2324718_0_0_1"/>
<feature type="signal peptide" evidence="2">
    <location>
        <begin position="1"/>
        <end position="18"/>
    </location>
</feature>
<organism evidence="3 4">
    <name type="scientific">Setaria italica</name>
    <name type="common">Foxtail millet</name>
    <name type="synonym">Panicum italicum</name>
    <dbReference type="NCBI Taxonomy" id="4555"/>
    <lineage>
        <taxon>Eukaryota</taxon>
        <taxon>Viridiplantae</taxon>
        <taxon>Streptophyta</taxon>
        <taxon>Embryophyta</taxon>
        <taxon>Tracheophyta</taxon>
        <taxon>Spermatophyta</taxon>
        <taxon>Magnoliopsida</taxon>
        <taxon>Liliopsida</taxon>
        <taxon>Poales</taxon>
        <taxon>Poaceae</taxon>
        <taxon>PACMAD clade</taxon>
        <taxon>Panicoideae</taxon>
        <taxon>Panicodae</taxon>
        <taxon>Paniceae</taxon>
        <taxon>Cenchrinae</taxon>
        <taxon>Setaria</taxon>
    </lineage>
</organism>
<feature type="region of interest" description="Disordered" evidence="1">
    <location>
        <begin position="41"/>
        <end position="99"/>
    </location>
</feature>
<evidence type="ECO:0000256" key="2">
    <source>
        <dbReference type="SAM" id="SignalP"/>
    </source>
</evidence>
<evidence type="ECO:0000313" key="4">
    <source>
        <dbReference type="Proteomes" id="UP000004995"/>
    </source>
</evidence>
<evidence type="ECO:0000313" key="3">
    <source>
        <dbReference type="EnsemblPlants" id="KQK97019"/>
    </source>
</evidence>
<dbReference type="InParanoid" id="K3YFE1"/>
<feature type="chain" id="PRO_5010126767" evidence="2">
    <location>
        <begin position="19"/>
        <end position="99"/>
    </location>
</feature>
<evidence type="ECO:0000256" key="1">
    <source>
        <dbReference type="SAM" id="MobiDB-lite"/>
    </source>
</evidence>